<feature type="compositionally biased region" description="Polar residues" evidence="1">
    <location>
        <begin position="24"/>
        <end position="54"/>
    </location>
</feature>
<gene>
    <name evidence="2" type="ORF">QR685DRAFT_518644</name>
</gene>
<dbReference type="EMBL" id="JAVLET010000002">
    <property type="protein sequence ID" value="KAL0474098.1"/>
    <property type="molecule type" value="Genomic_DNA"/>
</dbReference>
<evidence type="ECO:0000313" key="3">
    <source>
        <dbReference type="Proteomes" id="UP001451303"/>
    </source>
</evidence>
<feature type="region of interest" description="Disordered" evidence="1">
    <location>
        <begin position="160"/>
        <end position="372"/>
    </location>
</feature>
<feature type="compositionally biased region" description="Basic and acidic residues" evidence="1">
    <location>
        <begin position="285"/>
        <end position="304"/>
    </location>
</feature>
<dbReference type="Proteomes" id="UP001451303">
    <property type="component" value="Unassembled WGS sequence"/>
</dbReference>
<evidence type="ECO:0000313" key="2">
    <source>
        <dbReference type="EMBL" id="KAL0474098.1"/>
    </source>
</evidence>
<keyword evidence="3" id="KW-1185">Reference proteome</keyword>
<feature type="region of interest" description="Disordered" evidence="1">
    <location>
        <begin position="1"/>
        <end position="126"/>
    </location>
</feature>
<sequence>MSAQQPTERPQPPKSEGYRHGGTAPSSKPTITMSMSPHYTLPTSKAGTPLNSAPGTPVRGTLPSLSSLSSLSVSGGYPFPPRGPIRMLSEHAVSDTPLTSDPYGAPSASASGGDYMSYRHPTNAQSQLPTAELRSNLAATAATSTAAAMGTAAMGASGAGAWGSSRGIIGGSGPANPREARETQYVSLSGSRNNSSTALSGMVGSSSRSHPLARGENLQQQSEVHHTEGEQMAPYGEGEVARAVEGAQAQARKRNTNTKRRESMAQGGKKPNLSLAHLGEGGEGEGGKEGQGEAGSDHHGRERMGSASQREASGERHGRVRGEVSLEPSEADLERKKMQQSWKREEIKQARKAGKDVDGTSGLSGRQPRPEV</sequence>
<feature type="compositionally biased region" description="Basic and acidic residues" evidence="1">
    <location>
        <begin position="312"/>
        <end position="324"/>
    </location>
</feature>
<organism evidence="2 3">
    <name type="scientific">Neurospora intermedia</name>
    <dbReference type="NCBI Taxonomy" id="5142"/>
    <lineage>
        <taxon>Eukaryota</taxon>
        <taxon>Fungi</taxon>
        <taxon>Dikarya</taxon>
        <taxon>Ascomycota</taxon>
        <taxon>Pezizomycotina</taxon>
        <taxon>Sordariomycetes</taxon>
        <taxon>Sordariomycetidae</taxon>
        <taxon>Sordariales</taxon>
        <taxon>Sordariaceae</taxon>
        <taxon>Neurospora</taxon>
    </lineage>
</organism>
<accession>A0ABR3DN54</accession>
<feature type="compositionally biased region" description="Basic and acidic residues" evidence="1">
    <location>
        <begin position="332"/>
        <end position="358"/>
    </location>
</feature>
<reference evidence="2 3" key="1">
    <citation type="submission" date="2023-09" db="EMBL/GenBank/DDBJ databases">
        <title>Multi-omics analysis of a traditional fermented food reveals byproduct-associated fungal strains for waste-to-food upcycling.</title>
        <authorList>
            <consortium name="Lawrence Berkeley National Laboratory"/>
            <person name="Rekdal V.M."/>
            <person name="Villalobos-Escobedo J.M."/>
            <person name="Rodriguez-Valeron N."/>
            <person name="Garcia M.O."/>
            <person name="Vasquez D.P."/>
            <person name="Damayanti I."/>
            <person name="Sorensen P.M."/>
            <person name="Baidoo E.E."/>
            <person name="De Carvalho A.C."/>
            <person name="Riley R."/>
            <person name="Lipzen A."/>
            <person name="He G."/>
            <person name="Yan M."/>
            <person name="Haridas S."/>
            <person name="Daum C."/>
            <person name="Yoshinaga Y."/>
            <person name="Ng V."/>
            <person name="Grigoriev I.V."/>
            <person name="Munk R."/>
            <person name="Nuraida L."/>
            <person name="Wijaya C.H."/>
            <person name="Morales P.-C."/>
            <person name="Keasling J.D."/>
        </authorList>
    </citation>
    <scope>NUCLEOTIDE SEQUENCE [LARGE SCALE GENOMIC DNA]</scope>
    <source>
        <strain evidence="2 3">FGSC 2613</strain>
    </source>
</reference>
<evidence type="ECO:0008006" key="4">
    <source>
        <dbReference type="Google" id="ProtNLM"/>
    </source>
</evidence>
<evidence type="ECO:0000256" key="1">
    <source>
        <dbReference type="SAM" id="MobiDB-lite"/>
    </source>
</evidence>
<feature type="compositionally biased region" description="Low complexity" evidence="1">
    <location>
        <begin position="62"/>
        <end position="74"/>
    </location>
</feature>
<comment type="caution">
    <text evidence="2">The sequence shown here is derived from an EMBL/GenBank/DDBJ whole genome shotgun (WGS) entry which is preliminary data.</text>
</comment>
<protein>
    <recommendedName>
        <fullName evidence="4">Pal1-domain-containing protein</fullName>
    </recommendedName>
</protein>
<feature type="compositionally biased region" description="Polar residues" evidence="1">
    <location>
        <begin position="184"/>
        <end position="209"/>
    </location>
</feature>
<name>A0ABR3DN54_NEUIN</name>
<proteinExistence type="predicted"/>